<name>A0ABQ3VSY5_9CHLR</name>
<keyword evidence="2" id="KW-1185">Reference proteome</keyword>
<dbReference type="EMBL" id="BNJJ01000036">
    <property type="protein sequence ID" value="GHO89399.1"/>
    <property type="molecule type" value="Genomic_DNA"/>
</dbReference>
<dbReference type="RefSeq" id="WP_201366921.1">
    <property type="nucleotide sequence ID" value="NZ_BNJJ01000036.1"/>
</dbReference>
<dbReference type="Proteomes" id="UP000635565">
    <property type="component" value="Unassembled WGS sequence"/>
</dbReference>
<comment type="caution">
    <text evidence="1">The sequence shown here is derived from an EMBL/GenBank/DDBJ whole genome shotgun (WGS) entry which is preliminary data.</text>
</comment>
<evidence type="ECO:0000313" key="1">
    <source>
        <dbReference type="EMBL" id="GHO89399.1"/>
    </source>
</evidence>
<evidence type="ECO:0000313" key="2">
    <source>
        <dbReference type="Proteomes" id="UP000635565"/>
    </source>
</evidence>
<proteinExistence type="predicted"/>
<organism evidence="1 2">
    <name type="scientific">Dictyobacter formicarum</name>
    <dbReference type="NCBI Taxonomy" id="2778368"/>
    <lineage>
        <taxon>Bacteria</taxon>
        <taxon>Bacillati</taxon>
        <taxon>Chloroflexota</taxon>
        <taxon>Ktedonobacteria</taxon>
        <taxon>Ktedonobacterales</taxon>
        <taxon>Dictyobacteraceae</taxon>
        <taxon>Dictyobacter</taxon>
    </lineage>
</organism>
<gene>
    <name evidence="1" type="ORF">KSZ_74050</name>
</gene>
<sequence>MERTSSSDPEAEARGDRVLEHLHHSLQLLASPAQAQLSHFPAGWVVLTDEMALDFNHWAQCLSTYWEPSNTQTVQLKKLDDFLSAMSGSLHSAFWTDEALSSDPRWEEVRMLAKTALLSFGWTIAVPPPAQQEHGMLVDNGSYILSSHDTGSCSNTTTKERF</sequence>
<reference evidence="1 2" key="1">
    <citation type="journal article" date="2021" name="Int. J. Syst. Evol. Microbiol.">
        <title>Reticulibacter mediterranei gen. nov., sp. nov., within the new family Reticulibacteraceae fam. nov., and Ktedonospora formicarum gen. nov., sp. nov., Ktedonobacter robiniae sp. nov., Dictyobacter formicarum sp. nov. and Dictyobacter arantiisoli sp. nov., belonging to the class Ktedonobacteria.</title>
        <authorList>
            <person name="Yabe S."/>
            <person name="Zheng Y."/>
            <person name="Wang C.M."/>
            <person name="Sakai Y."/>
            <person name="Abe K."/>
            <person name="Yokota A."/>
            <person name="Donadio S."/>
            <person name="Cavaletti L."/>
            <person name="Monciardini P."/>
        </authorList>
    </citation>
    <scope>NUCLEOTIDE SEQUENCE [LARGE SCALE GENOMIC DNA]</scope>
    <source>
        <strain evidence="1 2">SOSP1-9</strain>
    </source>
</reference>
<protein>
    <submittedName>
        <fullName evidence="1">Uncharacterized protein</fullName>
    </submittedName>
</protein>
<accession>A0ABQ3VSY5</accession>